<dbReference type="PATRIC" id="fig|587753.10.peg.4590"/>
<dbReference type="InterPro" id="IPR036709">
    <property type="entry name" value="Autotransporte_beta_dom_sf"/>
</dbReference>
<dbReference type="InterPro" id="IPR011050">
    <property type="entry name" value="Pectin_lyase_fold/virulence"/>
</dbReference>
<gene>
    <name evidence="4" type="ORF">PCL1606_45910</name>
</gene>
<dbReference type="PANTHER" id="PTHR35037">
    <property type="entry name" value="C-TERMINAL REGION OF AIDA-LIKE PROTEIN"/>
    <property type="match status" value="1"/>
</dbReference>
<dbReference type="Proteomes" id="UP000032748">
    <property type="component" value="Chromosome"/>
</dbReference>
<dbReference type="SUPFAM" id="SSF103515">
    <property type="entry name" value="Autotransporter"/>
    <property type="match status" value="1"/>
</dbReference>
<dbReference type="InterPro" id="IPR012332">
    <property type="entry name" value="Autotransporter_pectin_lyase_C"/>
</dbReference>
<dbReference type="Gene3D" id="2.40.128.130">
    <property type="entry name" value="Autotransporter beta-domain"/>
    <property type="match status" value="1"/>
</dbReference>
<evidence type="ECO:0000259" key="3">
    <source>
        <dbReference type="PROSITE" id="PS51208"/>
    </source>
</evidence>
<dbReference type="Pfam" id="PF12951">
    <property type="entry name" value="PATR"/>
    <property type="match status" value="2"/>
</dbReference>
<dbReference type="InterPro" id="IPR005546">
    <property type="entry name" value="Autotransporte_beta"/>
</dbReference>
<protein>
    <submittedName>
        <fullName evidence="4">Transporter</fullName>
    </submittedName>
</protein>
<feature type="domain" description="Autotransporter" evidence="3">
    <location>
        <begin position="1464"/>
        <end position="1742"/>
    </location>
</feature>
<proteinExistence type="predicted"/>
<dbReference type="NCBIfam" id="TIGR01414">
    <property type="entry name" value="autotrans_barl"/>
    <property type="match status" value="1"/>
</dbReference>
<sequence>MTRHNFSPTDIAIAVALALSSLSPTALAATTWTGDAHHYVLQDPTDPTSSIRVNDTNAWEDSGNWSNGAPSSTEVVNIDRPYYGRHDVAQLDSARTVGSLNIGTLANGLGQLNVGGGGKLTVGDAFTLGTGQNTTGKATFNDGATLTTGGPLIVGNGGDGTLTLKNGSTGRSQGDTLIGAQRTGTGKLIVDNSTLTSDKNLVVGGAGNGSLEIKNGGKVQSQDSIIANDLGSHGNATVDGAGSLWKTLGDMIVGLGGDGALKLTNSAKVETDGNTLLGSKKGSTGSVSVDDSTLSTQKLLIVGGAGDATLEIKNRGQVTSHDSIIANDLGSNGDVSIDGPDSLWKTLGDMFVGYGGDGSLKLTNGAKVETGGHTVLGSKKGSTGSVSVDNSTLSTGKLLVVGDAGNGTLEIKNGGKVQSQDSIIANDLGSNGDASIDGPDSLWKTLGDMFVGNGGDGSLKLTNGAKVETGGHTVLGKHKGANGTLSVDDSTLTTGKLLVVGDAGNGTLEIKNGGKVQSQDSIIANDLGSNGDASIDGPDSLWKTLGDMFVGNGGDGSLKLTNGAKVETGGHTVLGKHKGANGTLSVDDSTLSTGKLLVVGDAGNGTLEIKNGGKVQSQDSIIANDLGSNGDASIDGPDSLWKTLGDMFVGNGGDGSLKLTNGAKVETGGHTVLGKHKGANGTLSVDDSTLTTGKLLVVGDAGNGTLEIKNGGKVTSHDSIIANDLTSHGDVSIDGPDSLWKTLGDMFVGHGGDGSLTLTNGAGVETGGSTVLGTLKNANGTLSVDDSTLSTGKLLIVGGAGNGTLEIKNGGKVSSHDSIVANDQDSQGDVSVDGTGSLWKTLGDLFVGYGGDGSLKLTNGAKVETGGNTVLGALKKSKGTLSVDNSTLSTDKLLVVGAAGDGTLEIKNGGKVTSHDSIIANDQGSSGSASVSGAGSLWQVLGGMTLGQGGTASLLLTDQGTLNIGDGKGTLRIAEDTQSSGTLYVGSDSDNAADAKTAGHLQAQRIIFGKGQGLVQFNHSDRDYQFDAGFEGKGTVNHIAGQTQFNGDSSQFTGRLNLKGGDLLLNNKLAGEIHVEQNANLYIGAHNGTTGEVLSDIDNNGRVAFDRSNQYQYDHVISGTGSVEQLGTGTTVLTGENTYTGGTRISNGTLQLGAGEHGGDTGSILGDVQIDAPGSLVFNRANGYRFDGRLSGTGSLYKRGTGRTELTADSSTFTGKTQVESGILAVNGKLGGTLDVYDSATLAGNGQVGDVTLHRGATIAPGNSIGTLTVAGDLNQHSGSTFQAELLSTGANDRLIVKGQANLEDGSIIDAHKLDNARYQLDRRYWVLSADQGLNGRYQLTGDTEVSTFYNLVDNYDSHNAYLDVQQTRLFQEAAYTPNQYATATAAQSLKGAAVPALTPPVHNKLFEAIAYLPDDEQARDAFDQLSGEFHASARTALIQDSRLVRDAANSRLRASASSQEAKATDNGPSTWITTLGNWSQIKGDTNASRLRSDTKGLLAGVDTAVGDDSRLGVMAGYSRSELKTSSRDSSSDNDNIHLGLYGGTVLGSIDVRGGMAYTWSRIDAKRSVNFAGYGDHLKSSYDANTLQAFGELGRRFQLSPAVQLEPFANLAYVQVKSDGFKERGGPAALRAKRGSDEQTSTTLGLRASADKQLENGKQLTVFASAGWKHALDSDTPSNTYRFDGSDAFRVEGVALSRNSAVIEAGVQARITRELSLGAGYSGQIGDGTKQHGVLLNASYRF</sequence>
<feature type="signal peptide" evidence="2">
    <location>
        <begin position="1"/>
        <end position="28"/>
    </location>
</feature>
<dbReference type="Pfam" id="PF03797">
    <property type="entry name" value="Autotransporter"/>
    <property type="match status" value="1"/>
</dbReference>
<organism evidence="4 5">
    <name type="scientific">Pseudomonas chlororaphis</name>
    <dbReference type="NCBI Taxonomy" id="587753"/>
    <lineage>
        <taxon>Bacteria</taxon>
        <taxon>Pseudomonadati</taxon>
        <taxon>Pseudomonadota</taxon>
        <taxon>Gammaproteobacteria</taxon>
        <taxon>Pseudomonadales</taxon>
        <taxon>Pseudomonadaceae</taxon>
        <taxon>Pseudomonas</taxon>
    </lineage>
</organism>
<dbReference type="SUPFAM" id="SSF51126">
    <property type="entry name" value="Pectin lyase-like"/>
    <property type="match status" value="1"/>
</dbReference>
<evidence type="ECO:0000313" key="4">
    <source>
        <dbReference type="EMBL" id="AKA26039.1"/>
    </source>
</evidence>
<evidence type="ECO:0000256" key="1">
    <source>
        <dbReference type="ARBA" id="ARBA00022729"/>
    </source>
</evidence>
<feature type="chain" id="PRO_5002299495" evidence="2">
    <location>
        <begin position="29"/>
        <end position="1742"/>
    </location>
</feature>
<dbReference type="InterPro" id="IPR030895">
    <property type="entry name" value="T5SS_PEPC_rpt"/>
</dbReference>
<reference evidence="4 5" key="1">
    <citation type="journal article" date="2015" name="Mol. Plant Microbe Interact.">
        <title>Comparative Genomic Analysis of Pseudomonas chlororaphis PCL1606 Reveals New Insight into Antifungal Compounds Involved in Biocontrol.</title>
        <authorList>
            <person name="Calderon C.E."/>
            <person name="Ramos C."/>
            <person name="de Vicente A."/>
            <person name="Cazorla F.M."/>
        </authorList>
    </citation>
    <scope>NUCLEOTIDE SEQUENCE [LARGE SCALE GENOMIC DNA]</scope>
    <source>
        <strain evidence="4 5">PCL1606</strain>
    </source>
</reference>
<dbReference type="SMART" id="SM00869">
    <property type="entry name" value="Autotransporter"/>
    <property type="match status" value="1"/>
</dbReference>
<dbReference type="InterPro" id="IPR013425">
    <property type="entry name" value="Autotrns_rpt"/>
</dbReference>
<dbReference type="NCBIfam" id="TIGR04393">
    <property type="entry name" value="rpt_T5SS_PEPC"/>
    <property type="match status" value="16"/>
</dbReference>
<dbReference type="PANTHER" id="PTHR35037:SF3">
    <property type="entry name" value="C-TERMINAL REGION OF AIDA-LIKE PROTEIN"/>
    <property type="match status" value="1"/>
</dbReference>
<name>A0A0D5Y4V5_9PSED</name>
<keyword evidence="1 2" id="KW-0732">Signal</keyword>
<evidence type="ECO:0000256" key="2">
    <source>
        <dbReference type="SAM" id="SignalP"/>
    </source>
</evidence>
<accession>A0A0D5Y4V5</accession>
<dbReference type="OrthoDB" id="5360469at2"/>
<dbReference type="InterPro" id="IPR051551">
    <property type="entry name" value="Autotransporter_adhesion"/>
</dbReference>
<dbReference type="PROSITE" id="PS51208">
    <property type="entry name" value="AUTOTRANSPORTER"/>
    <property type="match status" value="1"/>
</dbReference>
<dbReference type="GO" id="GO:0019867">
    <property type="term" value="C:outer membrane"/>
    <property type="evidence" value="ECO:0007669"/>
    <property type="project" value="InterPro"/>
</dbReference>
<evidence type="ECO:0000313" key="5">
    <source>
        <dbReference type="Proteomes" id="UP000032748"/>
    </source>
</evidence>
<dbReference type="EMBL" id="CP011110">
    <property type="protein sequence ID" value="AKA26039.1"/>
    <property type="molecule type" value="Genomic_DNA"/>
</dbReference>
<dbReference type="NCBIfam" id="TIGR02601">
    <property type="entry name" value="autotrns_rpt"/>
    <property type="match status" value="2"/>
</dbReference>
<dbReference type="KEGG" id="pcz:PCL1606_45910"/>
<dbReference type="Gene3D" id="2.160.20.20">
    <property type="match status" value="1"/>
</dbReference>
<dbReference type="InterPro" id="IPR006315">
    <property type="entry name" value="OM_autotransptr_brl_dom"/>
</dbReference>
<dbReference type="RefSeq" id="WP_045885032.1">
    <property type="nucleotide sequence ID" value="NZ_CP011110.1"/>
</dbReference>